<dbReference type="AlphaFoldDB" id="A0A9Q3FD27"/>
<evidence type="ECO:0000256" key="6">
    <source>
        <dbReference type="SAM" id="Phobius"/>
    </source>
</evidence>
<dbReference type="PANTHER" id="PTHR11814">
    <property type="entry name" value="SULFATE TRANSPORTER"/>
    <property type="match status" value="1"/>
</dbReference>
<dbReference type="Pfam" id="PF01740">
    <property type="entry name" value="STAS"/>
    <property type="match status" value="1"/>
</dbReference>
<comment type="subcellular location">
    <subcellularLocation>
        <location evidence="1">Membrane</location>
        <topology evidence="1">Multi-pass membrane protein</topology>
    </subcellularLocation>
</comment>
<dbReference type="InterPro" id="IPR001902">
    <property type="entry name" value="SLC26A/SulP_fam"/>
</dbReference>
<organism evidence="8 9">
    <name type="scientific">Austropuccinia psidii MF-1</name>
    <dbReference type="NCBI Taxonomy" id="1389203"/>
    <lineage>
        <taxon>Eukaryota</taxon>
        <taxon>Fungi</taxon>
        <taxon>Dikarya</taxon>
        <taxon>Basidiomycota</taxon>
        <taxon>Pucciniomycotina</taxon>
        <taxon>Pucciniomycetes</taxon>
        <taxon>Pucciniales</taxon>
        <taxon>Sphaerophragmiaceae</taxon>
        <taxon>Austropuccinia</taxon>
    </lineage>
</organism>
<dbReference type="GO" id="GO:0016020">
    <property type="term" value="C:membrane"/>
    <property type="evidence" value="ECO:0007669"/>
    <property type="project" value="UniProtKB-SubCell"/>
</dbReference>
<dbReference type="CDD" id="cd07042">
    <property type="entry name" value="STAS_SulP_like_sulfate_transporter"/>
    <property type="match status" value="1"/>
</dbReference>
<reference evidence="8" key="1">
    <citation type="submission" date="2021-03" db="EMBL/GenBank/DDBJ databases">
        <title>Draft genome sequence of rust myrtle Austropuccinia psidii MF-1, a brazilian biotype.</title>
        <authorList>
            <person name="Quecine M.C."/>
            <person name="Pachon D.M.R."/>
            <person name="Bonatelli M.L."/>
            <person name="Correr F.H."/>
            <person name="Franceschini L.M."/>
            <person name="Leite T.F."/>
            <person name="Margarido G.R.A."/>
            <person name="Almeida C.A."/>
            <person name="Ferrarezi J.A."/>
            <person name="Labate C.A."/>
        </authorList>
    </citation>
    <scope>NUCLEOTIDE SEQUENCE</scope>
    <source>
        <strain evidence="8">MF-1</strain>
    </source>
</reference>
<dbReference type="GO" id="GO:0055085">
    <property type="term" value="P:transmembrane transport"/>
    <property type="evidence" value="ECO:0007669"/>
    <property type="project" value="InterPro"/>
</dbReference>
<feature type="transmembrane region" description="Helical" evidence="6">
    <location>
        <begin position="449"/>
        <end position="468"/>
    </location>
</feature>
<evidence type="ECO:0000256" key="4">
    <source>
        <dbReference type="ARBA" id="ARBA00023136"/>
    </source>
</evidence>
<dbReference type="Pfam" id="PF00916">
    <property type="entry name" value="Sulfate_transp"/>
    <property type="match status" value="1"/>
</dbReference>
<comment type="caution">
    <text evidence="8">The sequence shown here is derived from an EMBL/GenBank/DDBJ whole genome shotgun (WGS) entry which is preliminary data.</text>
</comment>
<feature type="domain" description="STAS" evidence="7">
    <location>
        <begin position="551"/>
        <end position="677"/>
    </location>
</feature>
<dbReference type="EMBL" id="AVOT02039641">
    <property type="protein sequence ID" value="MBW0534737.1"/>
    <property type="molecule type" value="Genomic_DNA"/>
</dbReference>
<name>A0A9Q3FD27_9BASI</name>
<dbReference type="InterPro" id="IPR011547">
    <property type="entry name" value="SLC26A/SulP_dom"/>
</dbReference>
<evidence type="ECO:0000259" key="7">
    <source>
        <dbReference type="PROSITE" id="PS50801"/>
    </source>
</evidence>
<protein>
    <recommendedName>
        <fullName evidence="7">STAS domain-containing protein</fullName>
    </recommendedName>
</protein>
<feature type="transmembrane region" description="Helical" evidence="6">
    <location>
        <begin position="294"/>
        <end position="314"/>
    </location>
</feature>
<dbReference type="Proteomes" id="UP000765509">
    <property type="component" value="Unassembled WGS sequence"/>
</dbReference>
<dbReference type="InterPro" id="IPR002645">
    <property type="entry name" value="STAS_dom"/>
</dbReference>
<sequence length="705" mass="78824">MSIIHHHLHHLQQESSHQEFNNSNSTSSASSSYFNNQVQTNETTKLLSNPSVNSNLNKSYKIFLLKRLNYYIPATDWIPHYSIKDLFHDSISGITIACLLIPQSIGYASQLAQIPPINGLFSAAIPAIIYPLLCTGRTVSVGPEAALSLLVGQNIKQIIHNQNHQSNQNISNQDLIQLSLTISTLLTLETGLISFLFGFFRLGFLDAILSKALLRGFVSAIAIIIAIEQLPILLGLNSLEKLDKINSFNIIDKLIWVISNILKSHHFTCLISFFTLISILIIKKLKTSTYSKKFIPLIKFLPEILLITTISSFLTDLFNWQNFGIDVLGHVSISQVKLGLPWNQISKQLVDDTIGTAFTLCICGLVDSIVAAKAEAAVSHYSISSNRELVALGLANITTSFIQGDMPAYGSITRSRLNTSTGARTPLASIITGLTIILASYFFLDYLFFLPKCVLAVIIVLVVINLLSELPQDLIFFWKLNGWTELALMTFTFFLTLAFDIKTGILISVGVSLILTVKDATGIRVRILGRNPISHTWEPIDPKKTQTEESAREIEEEIPGVLIVKIRESLSFANAGGLKERLRRLEMFGHQRRHPSDDRERENTRMIVFHLGDVEQIDASALQILKEVFKEYIDRGVDVWMCHIHPRRLEILKKAGIIDVVGNERILSDVNQVLKAAQKVCSLALEENQQVEDLLLNERDDYLAI</sequence>
<gene>
    <name evidence="8" type="ORF">O181_074452</name>
</gene>
<keyword evidence="3 6" id="KW-1133">Transmembrane helix</keyword>
<feature type="transmembrane region" description="Helical" evidence="6">
    <location>
        <begin position="175"/>
        <end position="200"/>
    </location>
</feature>
<dbReference type="InterPro" id="IPR036513">
    <property type="entry name" value="STAS_dom_sf"/>
</dbReference>
<dbReference type="Gene3D" id="3.30.750.24">
    <property type="entry name" value="STAS domain"/>
    <property type="match status" value="1"/>
</dbReference>
<evidence type="ECO:0000256" key="5">
    <source>
        <dbReference type="SAM" id="MobiDB-lite"/>
    </source>
</evidence>
<evidence type="ECO:0000313" key="8">
    <source>
        <dbReference type="EMBL" id="MBW0534737.1"/>
    </source>
</evidence>
<dbReference type="OrthoDB" id="427213at2759"/>
<evidence type="ECO:0000256" key="3">
    <source>
        <dbReference type="ARBA" id="ARBA00022989"/>
    </source>
</evidence>
<proteinExistence type="predicted"/>
<feature type="transmembrane region" description="Helical" evidence="6">
    <location>
        <begin position="426"/>
        <end position="444"/>
    </location>
</feature>
<keyword evidence="2 6" id="KW-0812">Transmembrane</keyword>
<evidence type="ECO:0000256" key="1">
    <source>
        <dbReference type="ARBA" id="ARBA00004141"/>
    </source>
</evidence>
<feature type="transmembrane region" description="Helical" evidence="6">
    <location>
        <begin position="254"/>
        <end position="282"/>
    </location>
</feature>
<evidence type="ECO:0000313" key="9">
    <source>
        <dbReference type="Proteomes" id="UP000765509"/>
    </source>
</evidence>
<dbReference type="SUPFAM" id="SSF52091">
    <property type="entry name" value="SpoIIaa-like"/>
    <property type="match status" value="1"/>
</dbReference>
<evidence type="ECO:0000256" key="2">
    <source>
        <dbReference type="ARBA" id="ARBA00022692"/>
    </source>
</evidence>
<keyword evidence="9" id="KW-1185">Reference proteome</keyword>
<feature type="transmembrane region" description="Helical" evidence="6">
    <location>
        <begin position="488"/>
        <end position="517"/>
    </location>
</feature>
<keyword evidence="4 6" id="KW-0472">Membrane</keyword>
<accession>A0A9Q3FD27</accession>
<dbReference type="PROSITE" id="PS50801">
    <property type="entry name" value="STAS"/>
    <property type="match status" value="1"/>
</dbReference>
<feature type="region of interest" description="Disordered" evidence="5">
    <location>
        <begin position="13"/>
        <end position="34"/>
    </location>
</feature>
<feature type="transmembrane region" description="Helical" evidence="6">
    <location>
        <begin position="212"/>
        <end position="234"/>
    </location>
</feature>